<evidence type="ECO:0000256" key="2">
    <source>
        <dbReference type="ARBA" id="ARBA00007357"/>
    </source>
</evidence>
<dbReference type="Gene3D" id="1.10.1380.10">
    <property type="entry name" value="Neutral endopeptidase , domain2"/>
    <property type="match status" value="1"/>
</dbReference>
<feature type="domain" description="Peptidase M13 N-terminal" evidence="10">
    <location>
        <begin position="112"/>
        <end position="518"/>
    </location>
</feature>
<evidence type="ECO:0000256" key="8">
    <source>
        <dbReference type="SAM" id="Phobius"/>
    </source>
</evidence>
<dbReference type="GO" id="GO:0005886">
    <property type="term" value="C:plasma membrane"/>
    <property type="evidence" value="ECO:0007669"/>
    <property type="project" value="TreeGrafter"/>
</dbReference>
<comment type="similarity">
    <text evidence="2">Belongs to the peptidase M13 family.</text>
</comment>
<dbReference type="Pfam" id="PF05649">
    <property type="entry name" value="Peptidase_M13_N"/>
    <property type="match status" value="1"/>
</dbReference>
<evidence type="ECO:0000259" key="9">
    <source>
        <dbReference type="Pfam" id="PF01431"/>
    </source>
</evidence>
<keyword evidence="7" id="KW-0482">Metalloprotease</keyword>
<dbReference type="InterPro" id="IPR000718">
    <property type="entry name" value="Peptidase_M13"/>
</dbReference>
<organism evidence="11">
    <name type="scientific">Hemiscolopendra marginata</name>
    <dbReference type="NCBI Taxonomy" id="943146"/>
    <lineage>
        <taxon>Eukaryota</taxon>
        <taxon>Metazoa</taxon>
        <taxon>Ecdysozoa</taxon>
        <taxon>Arthropoda</taxon>
        <taxon>Myriapoda</taxon>
        <taxon>Chilopoda</taxon>
        <taxon>Pleurostigmophora</taxon>
        <taxon>Scolopendromorpha</taxon>
        <taxon>Scolopendridae</taxon>
        <taxon>Hemiscolopendra</taxon>
    </lineage>
</organism>
<dbReference type="Gene3D" id="3.40.390.10">
    <property type="entry name" value="Collagenase (Catalytic Domain)"/>
    <property type="match status" value="1"/>
</dbReference>
<dbReference type="InterPro" id="IPR024079">
    <property type="entry name" value="MetalloPept_cat_dom_sf"/>
</dbReference>
<evidence type="ECO:0000256" key="5">
    <source>
        <dbReference type="ARBA" id="ARBA00022801"/>
    </source>
</evidence>
<dbReference type="PANTHER" id="PTHR11733:SF167">
    <property type="entry name" value="FI17812P1-RELATED"/>
    <property type="match status" value="1"/>
</dbReference>
<dbReference type="PRINTS" id="PR00786">
    <property type="entry name" value="NEPRILYSIN"/>
</dbReference>
<feature type="domain" description="Peptidase M13 C-terminal" evidence="9">
    <location>
        <begin position="576"/>
        <end position="782"/>
    </location>
</feature>
<dbReference type="EMBL" id="GHBY01000329">
    <property type="protein sequence ID" value="MUP40506.1"/>
    <property type="molecule type" value="Transcribed_RNA"/>
</dbReference>
<keyword evidence="5" id="KW-0378">Hydrolase</keyword>
<dbReference type="CDD" id="cd08662">
    <property type="entry name" value="M13"/>
    <property type="match status" value="1"/>
</dbReference>
<evidence type="ECO:0000256" key="7">
    <source>
        <dbReference type="ARBA" id="ARBA00023049"/>
    </source>
</evidence>
<evidence type="ECO:0000256" key="6">
    <source>
        <dbReference type="ARBA" id="ARBA00022833"/>
    </source>
</evidence>
<dbReference type="InterPro" id="IPR042089">
    <property type="entry name" value="Peptidase_M13_dom_2"/>
</dbReference>
<dbReference type="InterPro" id="IPR008753">
    <property type="entry name" value="Peptidase_M13_N"/>
</dbReference>
<evidence type="ECO:0000259" key="10">
    <source>
        <dbReference type="Pfam" id="PF05649"/>
    </source>
</evidence>
<sequence>MAIDNGSGKRIEIRIRRTICSSLSFVIVLSFAVLVFLIYIGLSNNAQDSNNLLTSRTKRSICINGNCNEGLNEVKKEIICPTTTDKDSICLSKDCTLTAATLISAMDFSIDPCKDFYKFSCANFIRKNIVPEEKIKMSTSTQYEENYLLQQKNLIEDYNPYGEPDVVFRLQEAYHVCINTSFNKDMELAALKNVLDDELGGWPMAMGEKWKPKRERLEDYLIDLHLGNIQESMFLMNVIEEFNNATNTTQKIPKVEIKPFYLWPIRKYKNLDLSFMSKLDQFTKRILDEEKIKVDAAKKNLLFALLKLFGNPNIQFVQKEIKMVFEFEDRLDKLLSGEENFTYMTIEELIDLTNGTVDWVKLLNGILSEEISVNKSDKVLVDKQRLKELPEILDKFPMRVLRNTITWKFIFGDVLDIGIPGIEQQYEEYEKALDENFQKAPRWKYCLKWISKHYPLVLTRMYIKTFVDRNSKETVDEIIKLVQEAYKQQIKESSWLDETTKQRALQKADAIKRFVGYPELIFNDTEIEDVYSHIPKVYSTHFANAIEFNRITEYNKRKDVQSEKKGIWLIYPLMINAFYILPRNSIWFPSGILQLPYFAENRPAAVNFGTIGFIIGHEIGHAFGKRGSTYNENGDEENWWSNGTKKLYKERIECFINQYDFYCPEDLQGGKYDKRICVDGDRTVGENMADNTGLKAGFAAYKMWIEKHGEEKRLPGLAEYSPEQIYFISSAYSWCENIPTDKWLEKYEWDTHSPGKYRILGSMSNSEEFREAFNCPVGDYNRGNDSCVLW</sequence>
<feature type="transmembrane region" description="Helical" evidence="8">
    <location>
        <begin position="21"/>
        <end position="42"/>
    </location>
</feature>
<dbReference type="PROSITE" id="PS51885">
    <property type="entry name" value="NEPRILYSIN"/>
    <property type="match status" value="1"/>
</dbReference>
<name>A0A646QCZ4_9MYRI</name>
<reference evidence="11" key="1">
    <citation type="submission" date="2018-11" db="EMBL/GenBank/DDBJ databases">
        <title>Venom-gland transcriptomics and venom proteomics of the Florida green centipede (Hemiscolopendra marginata) reveal sex-based variation in a centipede venom.</title>
        <authorList>
            <person name="Nystrom G.S."/>
            <person name="Ward M.J."/>
            <person name="Ellsworth S.A."/>
            <person name="Rokyta D.R."/>
        </authorList>
    </citation>
    <scope>NUCLEOTIDE SEQUENCE</scope>
    <source>
        <tissue evidence="11">Venom gland</tissue>
    </source>
</reference>
<keyword evidence="8" id="KW-0812">Transmembrane</keyword>
<dbReference type="PANTHER" id="PTHR11733">
    <property type="entry name" value="ZINC METALLOPROTEASE FAMILY M13 NEPRILYSIN-RELATED"/>
    <property type="match status" value="1"/>
</dbReference>
<keyword evidence="8" id="KW-1133">Transmembrane helix</keyword>
<dbReference type="SUPFAM" id="SSF55486">
    <property type="entry name" value="Metalloproteases ('zincins'), catalytic domain"/>
    <property type="match status" value="1"/>
</dbReference>
<evidence type="ECO:0000256" key="3">
    <source>
        <dbReference type="ARBA" id="ARBA00022670"/>
    </source>
</evidence>
<dbReference type="AlphaFoldDB" id="A0A646QCZ4"/>
<proteinExistence type="inferred from homology"/>
<evidence type="ECO:0000256" key="4">
    <source>
        <dbReference type="ARBA" id="ARBA00022723"/>
    </source>
</evidence>
<accession>A0A646QCZ4</accession>
<dbReference type="GO" id="GO:0046872">
    <property type="term" value="F:metal ion binding"/>
    <property type="evidence" value="ECO:0007669"/>
    <property type="project" value="UniProtKB-KW"/>
</dbReference>
<protein>
    <submittedName>
        <fullName evidence="11">Neprilysin</fullName>
    </submittedName>
</protein>
<evidence type="ECO:0000256" key="1">
    <source>
        <dbReference type="ARBA" id="ARBA00001947"/>
    </source>
</evidence>
<dbReference type="InterPro" id="IPR018497">
    <property type="entry name" value="Peptidase_M13_C"/>
</dbReference>
<keyword evidence="8" id="KW-0472">Membrane</keyword>
<evidence type="ECO:0000313" key="11">
    <source>
        <dbReference type="EMBL" id="MUP40506.1"/>
    </source>
</evidence>
<keyword evidence="4" id="KW-0479">Metal-binding</keyword>
<comment type="cofactor">
    <cofactor evidence="1">
        <name>Zn(2+)</name>
        <dbReference type="ChEBI" id="CHEBI:29105"/>
    </cofactor>
</comment>
<keyword evidence="3" id="KW-0645">Protease</keyword>
<dbReference type="GO" id="GO:0016485">
    <property type="term" value="P:protein processing"/>
    <property type="evidence" value="ECO:0007669"/>
    <property type="project" value="TreeGrafter"/>
</dbReference>
<dbReference type="GO" id="GO:0004222">
    <property type="term" value="F:metalloendopeptidase activity"/>
    <property type="evidence" value="ECO:0007669"/>
    <property type="project" value="InterPro"/>
</dbReference>
<keyword evidence="6" id="KW-0862">Zinc</keyword>
<dbReference type="Pfam" id="PF01431">
    <property type="entry name" value="Peptidase_M13"/>
    <property type="match status" value="1"/>
</dbReference>